<reference evidence="3" key="1">
    <citation type="submission" date="2023-02" db="EMBL/GenBank/DDBJ databases">
        <title>Description and genomic characterization of Salipiger bruguierae sp. nov., isolated from the sediment of mangrove plant Bruguiera sexangula.</title>
        <authorList>
            <person name="Long M."/>
        </authorList>
    </citation>
    <scope>NUCLEOTIDE SEQUENCE</scope>
    <source>
        <strain evidence="3">H15</strain>
        <plasmid evidence="3">unnamed4</plasmid>
    </source>
</reference>
<organism evidence="3">
    <name type="scientific">Alloyangia sp. H15</name>
    <dbReference type="NCBI Taxonomy" id="3029062"/>
    <lineage>
        <taxon>Bacteria</taxon>
        <taxon>Pseudomonadati</taxon>
        <taxon>Pseudomonadota</taxon>
        <taxon>Alphaproteobacteria</taxon>
        <taxon>Rhodobacterales</taxon>
        <taxon>Roseobacteraceae</taxon>
        <taxon>Alloyangia</taxon>
    </lineage>
</organism>
<feature type="transmembrane region" description="Helical" evidence="1">
    <location>
        <begin position="91"/>
        <end position="119"/>
    </location>
</feature>
<geneLocation type="plasmid" evidence="3">
    <name>unnamed4</name>
</geneLocation>
<dbReference type="RefSeq" id="WP_353476618.1">
    <property type="nucleotide sequence ID" value="NZ_CP123389.1"/>
</dbReference>
<keyword evidence="1" id="KW-0472">Membrane</keyword>
<keyword evidence="3" id="KW-0614">Plasmid</keyword>
<evidence type="ECO:0000313" key="3">
    <source>
        <dbReference type="EMBL" id="XCC97727.1"/>
    </source>
</evidence>
<accession>A0AAU8ARY3</accession>
<feature type="transmembrane region" description="Helical" evidence="1">
    <location>
        <begin position="131"/>
        <end position="154"/>
    </location>
</feature>
<sequence>MTPSRLKGIAPTLVLLALCAVYYATGASYGAATRAIPLAVCAVTILLLGLDLLSQGDGRLSVLLRRALGGARALRPGAGGHEAGVGREIAAFAWIAAFALLAVVLGFYISIPVYVIAYLRLHAGKPLATAALIGLVLTGVLYLLFAVLLGYDIFEGLVFGGYM</sequence>
<evidence type="ECO:0000256" key="1">
    <source>
        <dbReference type="SAM" id="Phobius"/>
    </source>
</evidence>
<feature type="transmembrane region" description="Helical" evidence="1">
    <location>
        <begin position="36"/>
        <end position="53"/>
    </location>
</feature>
<evidence type="ECO:0000259" key="2">
    <source>
        <dbReference type="Pfam" id="PF07331"/>
    </source>
</evidence>
<gene>
    <name evidence="3" type="ORF">PVT71_27910</name>
</gene>
<keyword evidence="1" id="KW-0812">Transmembrane</keyword>
<protein>
    <submittedName>
        <fullName evidence="3">Tripartite tricarboxylate transporter TctB family protein</fullName>
    </submittedName>
</protein>
<dbReference type="AlphaFoldDB" id="A0AAU8ARY3"/>
<dbReference type="EMBL" id="CP123389">
    <property type="protein sequence ID" value="XCC97727.1"/>
    <property type="molecule type" value="Genomic_DNA"/>
</dbReference>
<feature type="domain" description="DUF1468" evidence="2">
    <location>
        <begin position="13"/>
        <end position="150"/>
    </location>
</feature>
<proteinExistence type="predicted"/>
<name>A0AAU8ARY3_9RHOB</name>
<dbReference type="InterPro" id="IPR009936">
    <property type="entry name" value="DUF1468"/>
</dbReference>
<dbReference type="Pfam" id="PF07331">
    <property type="entry name" value="TctB"/>
    <property type="match status" value="1"/>
</dbReference>
<keyword evidence="1" id="KW-1133">Transmembrane helix</keyword>